<dbReference type="KEGG" id="shd:SUTH_02123"/>
<dbReference type="SUPFAM" id="SSF54285">
    <property type="entry name" value="MoaD/ThiS"/>
    <property type="match status" value="1"/>
</dbReference>
<sequence length="84" mass="9185">MRVTFKLFATLQDYLPAEAKKTNALALELAEDTTVAQIIERFGLPQKLVHLVLVDGTFIPPAERAGRVLREGETLAIWPPVAGG</sequence>
<protein>
    <submittedName>
        <fullName evidence="2">Sulfur transfer protein ThiS</fullName>
    </submittedName>
</protein>
<dbReference type="RefSeq" id="WP_041099114.1">
    <property type="nucleotide sequence ID" value="NZ_AP012547.1"/>
</dbReference>
<keyword evidence="3" id="KW-1185">Reference proteome</keyword>
<dbReference type="InterPro" id="IPR012675">
    <property type="entry name" value="Beta-grasp_dom_sf"/>
</dbReference>
<dbReference type="HOGENOM" id="CLU_114601_5_2_4"/>
<name>W0SIY4_9PROT</name>
<accession>W0SIY4</accession>
<organism evidence="2 3">
    <name type="scientific">Sulfuritalea hydrogenivorans sk43H</name>
    <dbReference type="NCBI Taxonomy" id="1223802"/>
    <lineage>
        <taxon>Bacteria</taxon>
        <taxon>Pseudomonadati</taxon>
        <taxon>Pseudomonadota</taxon>
        <taxon>Betaproteobacteria</taxon>
        <taxon>Nitrosomonadales</taxon>
        <taxon>Sterolibacteriaceae</taxon>
        <taxon>Sulfuritalea</taxon>
    </lineage>
</organism>
<reference evidence="2 3" key="1">
    <citation type="journal article" date="2014" name="Syst. Appl. Microbiol.">
        <title>Complete genomes of freshwater sulfur oxidizers Sulfuricella denitrificans skB26 and Sulfuritalea hydrogenivorans sk43H: genetic insights into the sulfur oxidation pathway of betaproteobacteria.</title>
        <authorList>
            <person name="Watanabe T."/>
            <person name="Kojima H."/>
            <person name="Fukui M."/>
        </authorList>
    </citation>
    <scope>NUCLEOTIDE SEQUENCE [LARGE SCALE GENOMIC DNA]</scope>
    <source>
        <strain evidence="2">DSM22779</strain>
    </source>
</reference>
<dbReference type="InterPro" id="IPR016155">
    <property type="entry name" value="Mopterin_synth/thiamin_S_b"/>
</dbReference>
<dbReference type="InterPro" id="IPR027798">
    <property type="entry name" value="Ub_Mut7C"/>
</dbReference>
<evidence type="ECO:0000313" key="3">
    <source>
        <dbReference type="Proteomes" id="UP000031637"/>
    </source>
</evidence>
<dbReference type="OrthoDB" id="7860782at2"/>
<evidence type="ECO:0000259" key="1">
    <source>
        <dbReference type="Pfam" id="PF14451"/>
    </source>
</evidence>
<dbReference type="STRING" id="1223802.SUTH_02123"/>
<evidence type="ECO:0000313" key="2">
    <source>
        <dbReference type="EMBL" id="BAO29913.1"/>
    </source>
</evidence>
<feature type="domain" description="Ubiquitin Mut7-C" evidence="1">
    <location>
        <begin position="3"/>
        <end position="79"/>
    </location>
</feature>
<dbReference type="AlphaFoldDB" id="W0SIY4"/>
<proteinExistence type="predicted"/>
<gene>
    <name evidence="2" type="ORF">SUTH_02123</name>
</gene>
<dbReference type="Gene3D" id="3.10.20.30">
    <property type="match status" value="1"/>
</dbReference>
<dbReference type="CDD" id="cd17040">
    <property type="entry name" value="Ubl_MoaD_like"/>
    <property type="match status" value="1"/>
</dbReference>
<dbReference type="Pfam" id="PF14451">
    <property type="entry name" value="Ub-Mut7C"/>
    <property type="match status" value="1"/>
</dbReference>
<dbReference type="EMBL" id="AP012547">
    <property type="protein sequence ID" value="BAO29913.1"/>
    <property type="molecule type" value="Genomic_DNA"/>
</dbReference>
<dbReference type="Proteomes" id="UP000031637">
    <property type="component" value="Chromosome"/>
</dbReference>